<dbReference type="CDD" id="cd00445">
    <property type="entry name" value="Uricase"/>
    <property type="match status" value="1"/>
</dbReference>
<dbReference type="Gene3D" id="3.10.270.10">
    <property type="entry name" value="Urate Oxidase"/>
    <property type="match status" value="1"/>
</dbReference>
<evidence type="ECO:0000256" key="1">
    <source>
        <dbReference type="ARBA" id="ARBA00004275"/>
    </source>
</evidence>
<dbReference type="PANTHER" id="PTHR42874">
    <property type="entry name" value="URICASE"/>
    <property type="match status" value="1"/>
</dbReference>
<keyword evidence="4 7" id="KW-0659">Purine metabolism</keyword>
<evidence type="ECO:0000313" key="12">
    <source>
        <dbReference type="Proteomes" id="UP000054383"/>
    </source>
</evidence>
<dbReference type="FunFam" id="3.10.270.10:FF:000001">
    <property type="entry name" value="Uricase"/>
    <property type="match status" value="1"/>
</dbReference>
<feature type="binding site" evidence="9">
    <location>
        <position position="60"/>
    </location>
    <ligand>
        <name>5-hydroxyisourate</name>
        <dbReference type="ChEBI" id="CHEBI:18072"/>
    </ligand>
</feature>
<feature type="binding site" evidence="9">
    <location>
        <position position="161"/>
    </location>
    <ligand>
        <name>urate</name>
        <dbReference type="ChEBI" id="CHEBI:17775"/>
    </ligand>
</feature>
<dbReference type="PANTHER" id="PTHR42874:SF1">
    <property type="entry name" value="URICASE"/>
    <property type="match status" value="1"/>
</dbReference>
<feature type="binding site" evidence="9">
    <location>
        <position position="60"/>
    </location>
    <ligand>
        <name>urate</name>
        <dbReference type="ChEBI" id="CHEBI:17775"/>
    </ligand>
</feature>
<protein>
    <recommendedName>
        <fullName evidence="7 10">Uricase</fullName>
        <ecNumber evidence="7 10">1.7.3.3</ecNumber>
    </recommendedName>
    <alternativeName>
        <fullName evidence="7">Urate oxidase</fullName>
    </alternativeName>
</protein>
<dbReference type="InterPro" id="IPR002042">
    <property type="entry name" value="Uricase"/>
</dbReference>
<feature type="binding site" evidence="9">
    <location>
        <position position="178"/>
    </location>
    <ligand>
        <name>5-hydroxyisourate</name>
        <dbReference type="ChEBI" id="CHEBI:18072"/>
    </ligand>
</feature>
<feature type="binding site" evidence="9">
    <location>
        <position position="229"/>
    </location>
    <ligand>
        <name>urate</name>
        <dbReference type="ChEBI" id="CHEBI:17775"/>
    </ligand>
</feature>
<dbReference type="STRING" id="28573.A0A0U1LUI8"/>
<evidence type="ECO:0000256" key="7">
    <source>
        <dbReference type="PIRNR" id="PIRNR000241"/>
    </source>
</evidence>
<accession>A0A0U1LUI8</accession>
<feature type="binding site" evidence="9">
    <location>
        <position position="230"/>
    </location>
    <ligand>
        <name>urate</name>
        <dbReference type="ChEBI" id="CHEBI:17775"/>
    </ligand>
</feature>
<gene>
    <name evidence="11" type="ORF">PISL3812_03784</name>
</gene>
<comment type="subcellular location">
    <subcellularLocation>
        <location evidence="1 7">Peroxisome</location>
    </subcellularLocation>
</comment>
<dbReference type="EMBL" id="CVMT01000003">
    <property type="protein sequence ID" value="CRG86772.1"/>
    <property type="molecule type" value="Genomic_DNA"/>
</dbReference>
<evidence type="ECO:0000256" key="6">
    <source>
        <dbReference type="ARBA" id="ARBA00023140"/>
    </source>
</evidence>
<dbReference type="GO" id="GO:0005777">
    <property type="term" value="C:peroxisome"/>
    <property type="evidence" value="ECO:0007669"/>
    <property type="project" value="UniProtKB-SubCell"/>
</dbReference>
<evidence type="ECO:0000256" key="10">
    <source>
        <dbReference type="RuleBase" id="RU004455"/>
    </source>
</evidence>
<comment type="function">
    <text evidence="7 10">Catalyzes the oxidation of uric acid to 5-hydroxyisourate, which is further processed to form (S)-allantoin.</text>
</comment>
<dbReference type="EC" id="1.7.3.3" evidence="7 10"/>
<feature type="active site" description="Charge relay system" evidence="8">
    <location>
        <position position="59"/>
    </location>
</feature>
<dbReference type="GO" id="GO:0004846">
    <property type="term" value="F:urate oxidase activity"/>
    <property type="evidence" value="ECO:0007669"/>
    <property type="project" value="UniProtKB-EC"/>
</dbReference>
<comment type="catalytic activity">
    <reaction evidence="7 10">
        <text>urate + O2 + H2O = 5-hydroxyisourate + H2O2</text>
        <dbReference type="Rhea" id="RHEA:21368"/>
        <dbReference type="ChEBI" id="CHEBI:15377"/>
        <dbReference type="ChEBI" id="CHEBI:15379"/>
        <dbReference type="ChEBI" id="CHEBI:16240"/>
        <dbReference type="ChEBI" id="CHEBI:17775"/>
        <dbReference type="ChEBI" id="CHEBI:18072"/>
        <dbReference type="EC" id="1.7.3.3"/>
    </reaction>
</comment>
<dbReference type="PRINTS" id="PR00093">
    <property type="entry name" value="URICASE"/>
</dbReference>
<evidence type="ECO:0000256" key="3">
    <source>
        <dbReference type="ARBA" id="ARBA00009760"/>
    </source>
</evidence>
<evidence type="ECO:0000256" key="5">
    <source>
        <dbReference type="ARBA" id="ARBA00023002"/>
    </source>
</evidence>
<feature type="binding site" evidence="9">
    <location>
        <position position="230"/>
    </location>
    <ligand>
        <name>5-hydroxyisourate</name>
        <dbReference type="ChEBI" id="CHEBI:18072"/>
    </ligand>
</feature>
<reference evidence="11 12" key="1">
    <citation type="submission" date="2015-04" db="EMBL/GenBank/DDBJ databases">
        <authorList>
            <person name="Syromyatnikov M.Y."/>
            <person name="Popov V.N."/>
        </authorList>
    </citation>
    <scope>NUCLEOTIDE SEQUENCE [LARGE SCALE GENOMIC DNA]</scope>
    <source>
        <strain evidence="11">WF-38-12</strain>
    </source>
</reference>
<comment type="similarity">
    <text evidence="3 7 10">Belongs to the uricase family.</text>
</comment>
<keyword evidence="5 7" id="KW-0560">Oxidoreductase</keyword>
<feature type="binding site" evidence="9">
    <location>
        <position position="256"/>
    </location>
    <ligand>
        <name>urate</name>
        <dbReference type="ChEBI" id="CHEBI:17775"/>
    </ligand>
</feature>
<feature type="binding site" evidence="9">
    <location>
        <position position="256"/>
    </location>
    <ligand>
        <name>O2</name>
        <dbReference type="ChEBI" id="CHEBI:15379"/>
    </ligand>
</feature>
<dbReference type="NCBIfam" id="TIGR03383">
    <property type="entry name" value="urate_oxi"/>
    <property type="match status" value="1"/>
</dbReference>
<dbReference type="PIRSF" id="PIRSF000241">
    <property type="entry name" value="Urate_oxidase"/>
    <property type="match status" value="1"/>
</dbReference>
<feature type="binding site" evidence="9">
    <location>
        <position position="178"/>
    </location>
    <ligand>
        <name>urate</name>
        <dbReference type="ChEBI" id="CHEBI:17775"/>
    </ligand>
</feature>
<evidence type="ECO:0000313" key="11">
    <source>
        <dbReference type="EMBL" id="CRG86772.1"/>
    </source>
</evidence>
<comment type="pathway">
    <text evidence="2 7">Purine metabolism; urate degradation; (S)-allantoin from urate: step 1/3.</text>
</comment>
<keyword evidence="12" id="KW-1185">Reference proteome</keyword>
<evidence type="ECO:0000256" key="8">
    <source>
        <dbReference type="PIRSR" id="PIRSR000241-1"/>
    </source>
</evidence>
<dbReference type="AlphaFoldDB" id="A0A0U1LUI8"/>
<keyword evidence="6 7" id="KW-0576">Peroxisome</keyword>
<sequence>MASKLGAARYGKDNVRVYKVHRDQKTGVQTVVEMTVCCLLEGEIDTSYTKADNSVVVATDSIKNTIFILAKQHPVTPPELFGSIIGSHFIEKYSHIHVAHVNIITHRWTRMTVDGKPHPHSFLRDGAETRNVQVDVTEGKGIEIASSIAGLHVLKSTGSQFWGFVRDEYTTLPEVRDRILSTEVDATWKWKLFANLSEVQADTARFDNAWSAAREITLSTFAKENSASVQATMYNMAEMILGAVPQVESVDYSLPNKHYFEVDLKWHKGLKNTGEDAEVYAPQSGPNGLIKCTVVRPSSAKL</sequence>
<dbReference type="Proteomes" id="UP000054383">
    <property type="component" value="Unassembled WGS sequence"/>
</dbReference>
<feature type="binding site" evidence="9">
    <location>
        <position position="256"/>
    </location>
    <ligand>
        <name>5-hydroxyisourate</name>
        <dbReference type="ChEBI" id="CHEBI:18072"/>
    </ligand>
</feature>
<dbReference type="SUPFAM" id="SSF55620">
    <property type="entry name" value="Tetrahydrobiopterin biosynthesis enzymes-like"/>
    <property type="match status" value="2"/>
</dbReference>
<dbReference type="OMA" id="ATMYKMS"/>
<feature type="active site" description="Charge relay system" evidence="8">
    <location>
        <position position="12"/>
    </location>
</feature>
<dbReference type="UniPathway" id="UPA00394">
    <property type="reaction ID" value="UER00650"/>
</dbReference>
<name>A0A0U1LUI8_TALIS</name>
<dbReference type="GO" id="GO:0019628">
    <property type="term" value="P:urate catabolic process"/>
    <property type="evidence" value="ECO:0007669"/>
    <property type="project" value="UniProtKB-UniPathway"/>
</dbReference>
<feature type="binding site" evidence="9">
    <location>
        <position position="59"/>
    </location>
    <ligand>
        <name>urate</name>
        <dbReference type="ChEBI" id="CHEBI:17775"/>
    </ligand>
</feature>
<dbReference type="PROSITE" id="PS00366">
    <property type="entry name" value="URICASE"/>
    <property type="match status" value="1"/>
</dbReference>
<evidence type="ECO:0000256" key="9">
    <source>
        <dbReference type="PIRSR" id="PIRSR000241-2"/>
    </source>
</evidence>
<proteinExistence type="inferred from homology"/>
<dbReference type="GO" id="GO:0006145">
    <property type="term" value="P:purine nucleobase catabolic process"/>
    <property type="evidence" value="ECO:0007669"/>
    <property type="project" value="TreeGrafter"/>
</dbReference>
<dbReference type="OrthoDB" id="9992118at2759"/>
<feature type="binding site" evidence="9">
    <location>
        <position position="161"/>
    </location>
    <ligand>
        <name>5-hydroxyisourate</name>
        <dbReference type="ChEBI" id="CHEBI:18072"/>
    </ligand>
</feature>
<dbReference type="Pfam" id="PF01014">
    <property type="entry name" value="Uricase"/>
    <property type="match status" value="2"/>
</dbReference>
<dbReference type="InterPro" id="IPR019842">
    <property type="entry name" value="Uricase_CS"/>
</dbReference>
<evidence type="ECO:0000256" key="4">
    <source>
        <dbReference type="ARBA" id="ARBA00022631"/>
    </source>
</evidence>
<evidence type="ECO:0000256" key="2">
    <source>
        <dbReference type="ARBA" id="ARBA00004831"/>
    </source>
</evidence>
<organism evidence="11 12">
    <name type="scientific">Talaromyces islandicus</name>
    <name type="common">Penicillium islandicum</name>
    <dbReference type="NCBI Taxonomy" id="28573"/>
    <lineage>
        <taxon>Eukaryota</taxon>
        <taxon>Fungi</taxon>
        <taxon>Dikarya</taxon>
        <taxon>Ascomycota</taxon>
        <taxon>Pezizomycotina</taxon>
        <taxon>Eurotiomycetes</taxon>
        <taxon>Eurotiomycetidae</taxon>
        <taxon>Eurotiales</taxon>
        <taxon>Trichocomaceae</taxon>
        <taxon>Talaromyces</taxon>
        <taxon>Talaromyces sect. Islandici</taxon>
    </lineage>
</organism>
<feature type="active site" description="Charge relay system" evidence="8">
    <location>
        <position position="258"/>
    </location>
</feature>